<dbReference type="InterPro" id="IPR046539">
    <property type="entry name" value="DUF6604"/>
</dbReference>
<evidence type="ECO:0000313" key="2">
    <source>
        <dbReference type="EMBL" id="KAK4548236.1"/>
    </source>
</evidence>
<name>A0AAV9JRH0_9PEZI</name>
<dbReference type="EMBL" id="JAVFHQ010000008">
    <property type="protein sequence ID" value="KAK4548236.1"/>
    <property type="molecule type" value="Genomic_DNA"/>
</dbReference>
<comment type="caution">
    <text evidence="2">The sequence shown here is derived from an EMBL/GenBank/DDBJ whole genome shotgun (WGS) entry which is preliminary data.</text>
</comment>
<dbReference type="AlphaFoldDB" id="A0AAV9JRH0"/>
<sequence length="917" mass="101714">MATSPLPDLYQRYKTGTRHVVQWLANTTRQCCADDSILPDVSLGNPARKRDEKAPAVISAGDLVRLARRLFQQSTPARPAPSGINSAISILTNVIAGRRECGAWYKGCSTDASGEKQDKDASHQHFINALSEVLDHLKQTLSNSKRPAQGSERPHGSAADPIGDALTNAFSALLVEEPSASFQNQPKGKKKKTRGPAKATKLAVAFELEVGQDDVFALWCFLKGCHEIRTFVRTTWEEYYRRNLELLTATQLTDVAFNLIRQAAEEFARHFPELGDFNRVADRFNVRITASGETIEAFDCDTAGLHMTTASVVEARELLCAPAWSVANILRRILIGFEDRSLEFFDASSHIKAGHLLGEVIFHAIDELQKLRVDPARLEDINGGDTFMRMTMEFLANSSTLHLDFVVAVQIYMDIYDALGRSTTRLVRVYNHIRAACVESARLSLANFRTTAIALPEASKYGEKFADFPQSKGIERSLSKAFGAPMRDWECPMSAEECDEITQSTRKTLMYFPVMSGYLATVHMQRKQETGLRVCNFGAVVHATAHLYKACRDAGLLSTRWQDMDFVILQQGAKRLGLRTSGDTTKLVLTAAKNYGMALGVELRDYVRLRLRSQNGATHRIALPEYSVVMMKLERMQRTSAYAIAVGECTASYRSLGPASSDAASASCAALHQFARKVLADPTSEVEETLRRQWDQSRDLRPVQLLSLLRTHLSAQQDSIAFDYHKFFTRCATLLYTLRADVESEVRRLRLSRGLGRDYMLYELVDEILWQTADAESLGHRVSGPNTLLGQVAGGMNKYIAAMGGSCLGCARTWSHDQLPSNMRADMPTNATRRADAVGMKLALRGNDATLTTPAASDGKASYQARVLQDIVEYDQMIKRGATVQELAATAAKRLAEIEAMKRDLLESGRQKPVHAD</sequence>
<organism evidence="2 3">
    <name type="scientific">Oleoguttula mirabilis</name>
    <dbReference type="NCBI Taxonomy" id="1507867"/>
    <lineage>
        <taxon>Eukaryota</taxon>
        <taxon>Fungi</taxon>
        <taxon>Dikarya</taxon>
        <taxon>Ascomycota</taxon>
        <taxon>Pezizomycotina</taxon>
        <taxon>Dothideomycetes</taxon>
        <taxon>Dothideomycetidae</taxon>
        <taxon>Mycosphaerellales</taxon>
        <taxon>Teratosphaeriaceae</taxon>
        <taxon>Oleoguttula</taxon>
    </lineage>
</organism>
<proteinExistence type="predicted"/>
<evidence type="ECO:0000259" key="1">
    <source>
        <dbReference type="Pfam" id="PF20253"/>
    </source>
</evidence>
<feature type="domain" description="DUF6604" evidence="1">
    <location>
        <begin position="11"/>
        <end position="268"/>
    </location>
</feature>
<dbReference type="PANTHER" id="PTHR38795:SF1">
    <property type="entry name" value="DUF6604 DOMAIN-CONTAINING PROTEIN"/>
    <property type="match status" value="1"/>
</dbReference>
<protein>
    <recommendedName>
        <fullName evidence="1">DUF6604 domain-containing protein</fullName>
    </recommendedName>
</protein>
<accession>A0AAV9JRH0</accession>
<dbReference type="PANTHER" id="PTHR38795">
    <property type="entry name" value="DUF6604 DOMAIN-CONTAINING PROTEIN"/>
    <property type="match status" value="1"/>
</dbReference>
<evidence type="ECO:0000313" key="3">
    <source>
        <dbReference type="Proteomes" id="UP001324427"/>
    </source>
</evidence>
<gene>
    <name evidence="2" type="ORF">LTR36_010106</name>
</gene>
<dbReference type="Proteomes" id="UP001324427">
    <property type="component" value="Unassembled WGS sequence"/>
</dbReference>
<dbReference type="Pfam" id="PF20253">
    <property type="entry name" value="DUF6604"/>
    <property type="match status" value="1"/>
</dbReference>
<reference evidence="2 3" key="1">
    <citation type="submission" date="2021-11" db="EMBL/GenBank/DDBJ databases">
        <title>Black yeast isolated from Biological Soil Crust.</title>
        <authorList>
            <person name="Kurbessoian T."/>
        </authorList>
    </citation>
    <scope>NUCLEOTIDE SEQUENCE [LARGE SCALE GENOMIC DNA]</scope>
    <source>
        <strain evidence="2 3">CCFEE 5522</strain>
    </source>
</reference>
<keyword evidence="3" id="KW-1185">Reference proteome</keyword>